<keyword evidence="9" id="KW-0175">Coiled coil</keyword>
<reference evidence="13 14" key="1">
    <citation type="submission" date="2020-10" db="EMBL/GenBank/DDBJ databases">
        <title>Plant Genome Project.</title>
        <authorList>
            <person name="Zhang R.-G."/>
        </authorList>
    </citation>
    <scope>NUCLEOTIDE SEQUENCE [LARGE SCALE GENOMIC DNA]</scope>
    <source>
        <strain evidence="13">FAFU-HL-1</strain>
        <tissue evidence="13">Leaf</tissue>
    </source>
</reference>
<keyword evidence="4 8" id="KW-0238">DNA-binding</keyword>
<name>A0A835JAJ3_9ROSI</name>
<evidence type="ECO:0000256" key="10">
    <source>
        <dbReference type="SAM" id="MobiDB-lite"/>
    </source>
</evidence>
<dbReference type="InterPro" id="IPR014889">
    <property type="entry name" value="Transc_factor_DP_C"/>
</dbReference>
<feature type="compositionally biased region" description="Pro residues" evidence="10">
    <location>
        <begin position="498"/>
        <end position="507"/>
    </location>
</feature>
<evidence type="ECO:0000256" key="1">
    <source>
        <dbReference type="ARBA" id="ARBA00004123"/>
    </source>
</evidence>
<keyword evidence="6 8" id="KW-0539">Nucleus</keyword>
<evidence type="ECO:0000313" key="13">
    <source>
        <dbReference type="EMBL" id="KAF9665064.1"/>
    </source>
</evidence>
<feature type="compositionally biased region" description="Low complexity" evidence="10">
    <location>
        <begin position="26"/>
        <end position="45"/>
    </location>
</feature>
<evidence type="ECO:0000256" key="8">
    <source>
        <dbReference type="RuleBase" id="RU003796"/>
    </source>
</evidence>
<dbReference type="CDD" id="cd14458">
    <property type="entry name" value="DP_DD"/>
    <property type="match status" value="1"/>
</dbReference>
<dbReference type="GO" id="GO:0000981">
    <property type="term" value="F:DNA-binding transcription factor activity, RNA polymerase II-specific"/>
    <property type="evidence" value="ECO:0007669"/>
    <property type="project" value="TreeGrafter"/>
</dbReference>
<feature type="compositionally biased region" description="Polar residues" evidence="10">
    <location>
        <begin position="484"/>
        <end position="497"/>
    </location>
</feature>
<feature type="domain" description="E2F/DP family winged-helix DNA-binding" evidence="12">
    <location>
        <begin position="96"/>
        <end position="248"/>
    </location>
</feature>
<feature type="region of interest" description="Disordered" evidence="10">
    <location>
        <begin position="484"/>
        <end position="518"/>
    </location>
</feature>
<keyword evidence="14" id="KW-1185">Reference proteome</keyword>
<organism evidence="13 14">
    <name type="scientific">Salix dunnii</name>
    <dbReference type="NCBI Taxonomy" id="1413687"/>
    <lineage>
        <taxon>Eukaryota</taxon>
        <taxon>Viridiplantae</taxon>
        <taxon>Streptophyta</taxon>
        <taxon>Embryophyta</taxon>
        <taxon>Tracheophyta</taxon>
        <taxon>Spermatophyta</taxon>
        <taxon>Magnoliopsida</taxon>
        <taxon>eudicotyledons</taxon>
        <taxon>Gunneridae</taxon>
        <taxon>Pentapetalae</taxon>
        <taxon>rosids</taxon>
        <taxon>fabids</taxon>
        <taxon>Malpighiales</taxon>
        <taxon>Salicaceae</taxon>
        <taxon>Saliceae</taxon>
        <taxon>Salix</taxon>
    </lineage>
</organism>
<dbReference type="EMBL" id="JADGMS010000016">
    <property type="protein sequence ID" value="KAF9665064.1"/>
    <property type="molecule type" value="Genomic_DNA"/>
</dbReference>
<dbReference type="PANTHER" id="PTHR12548:SF9">
    <property type="entry name" value="TRANSCRIPTION FACTOR DP"/>
    <property type="match status" value="1"/>
</dbReference>
<keyword evidence="3 8" id="KW-0805">Transcription regulation</keyword>
<evidence type="ECO:0000256" key="4">
    <source>
        <dbReference type="ARBA" id="ARBA00023125"/>
    </source>
</evidence>
<dbReference type="InterPro" id="IPR036388">
    <property type="entry name" value="WH-like_DNA-bd_sf"/>
</dbReference>
<dbReference type="PANTHER" id="PTHR12548">
    <property type="entry name" value="TRANSCRIPTION FACTOR DP"/>
    <property type="match status" value="1"/>
</dbReference>
<evidence type="ECO:0008006" key="15">
    <source>
        <dbReference type="Google" id="ProtNLM"/>
    </source>
</evidence>
<dbReference type="Pfam" id="PF02319">
    <property type="entry name" value="WHD_E2F_TDP"/>
    <property type="match status" value="1"/>
</dbReference>
<dbReference type="Gene3D" id="1.10.10.10">
    <property type="entry name" value="Winged helix-like DNA-binding domain superfamily/Winged helix DNA-binding domain"/>
    <property type="match status" value="1"/>
</dbReference>
<comment type="subcellular location">
    <subcellularLocation>
        <location evidence="1 8">Nucleus</location>
    </subcellularLocation>
</comment>
<feature type="domain" description="Transcription factor DP C-terminal" evidence="11">
    <location>
        <begin position="255"/>
        <end position="516"/>
    </location>
</feature>
<dbReference type="InterPro" id="IPR036390">
    <property type="entry name" value="WH_DNA-bd_sf"/>
</dbReference>
<dbReference type="OrthoDB" id="552115at2759"/>
<sequence>MVTGGAHLEDGDRHPSSATRGGATAGSWVSGQSVSTSGSVGSPSSRSEHAMATPASDNAFLRLNHLDIHADDAVTQDAAANKKKKRGQRSAGGADKSGRGLRQFSMKGVCIQSFSNMPPFLLPEKPSALVYACLLKDRIPCYARVDFMILLFCFSPVCEKVESKGTTTYNEVMCFLELAYICSALVSSNTEVADELVAEFADPSNSVSTPDQQQYDEKNIRRRVYDALNVLMALDIISKDKKEIQWKGLPRTSLSDIEELKAERLGLRNRIEKKAAYLQELEEQFVGLQNLIQRNEQLYSSGNAPSGGVSLPFILVQSADSVLNNHLPSSFSQRNDFRNLKKAKPFNSHSLIEDLKTQVPSPFRCTRVSSNREIITVTKKENQVILGIVGTVTYASEVILRVCKASLLQWDELELQTRPHATVEVEISEDMQLVHFDFNSTPFELHDDNYVLKAMKFCERPQSNNMAPNPAAGGGEGASMSIMYQPQIRSSPRTNNPVRPPTSPPLPGIIKARVKHEP</sequence>
<dbReference type="SUPFAM" id="SSF144074">
    <property type="entry name" value="E2F-DP heterodimerization region"/>
    <property type="match status" value="2"/>
</dbReference>
<feature type="region of interest" description="Disordered" evidence="10">
    <location>
        <begin position="1"/>
        <end position="52"/>
    </location>
</feature>
<dbReference type="Pfam" id="PF08781">
    <property type="entry name" value="DP"/>
    <property type="match status" value="2"/>
</dbReference>
<dbReference type="SUPFAM" id="SSF46785">
    <property type="entry name" value="Winged helix' DNA-binding domain"/>
    <property type="match status" value="1"/>
</dbReference>
<keyword evidence="7" id="KW-0131">Cell cycle</keyword>
<dbReference type="InterPro" id="IPR015648">
    <property type="entry name" value="Transcrpt_fac_DP"/>
</dbReference>
<keyword evidence="5 8" id="KW-0804">Transcription</keyword>
<dbReference type="InterPro" id="IPR037241">
    <property type="entry name" value="E2F-DP_heterodim"/>
</dbReference>
<dbReference type="GO" id="GO:0051726">
    <property type="term" value="P:regulation of cell cycle"/>
    <property type="evidence" value="ECO:0007669"/>
    <property type="project" value="InterPro"/>
</dbReference>
<dbReference type="SMART" id="SM01372">
    <property type="entry name" value="E2F_TDP"/>
    <property type="match status" value="1"/>
</dbReference>
<evidence type="ECO:0000256" key="3">
    <source>
        <dbReference type="ARBA" id="ARBA00023015"/>
    </source>
</evidence>
<dbReference type="GO" id="GO:0005634">
    <property type="term" value="C:nucleus"/>
    <property type="evidence" value="ECO:0007669"/>
    <property type="project" value="UniProtKB-SubCell"/>
</dbReference>
<dbReference type="Gene3D" id="1.20.140.80">
    <property type="entry name" value="Transcription factor DP"/>
    <property type="match status" value="2"/>
</dbReference>
<evidence type="ECO:0000259" key="12">
    <source>
        <dbReference type="SMART" id="SM01372"/>
    </source>
</evidence>
<dbReference type="InterPro" id="IPR038168">
    <property type="entry name" value="TF_DP_C_sf"/>
</dbReference>
<evidence type="ECO:0000256" key="5">
    <source>
        <dbReference type="ARBA" id="ARBA00023163"/>
    </source>
</evidence>
<feature type="coiled-coil region" evidence="9">
    <location>
        <begin position="264"/>
        <end position="298"/>
    </location>
</feature>
<dbReference type="InterPro" id="IPR003316">
    <property type="entry name" value="E2F_WHTH_DNA-bd_dom"/>
</dbReference>
<evidence type="ECO:0000256" key="6">
    <source>
        <dbReference type="ARBA" id="ARBA00023242"/>
    </source>
</evidence>
<comment type="caution">
    <text evidence="13">The sequence shown here is derived from an EMBL/GenBank/DDBJ whole genome shotgun (WGS) entry which is preliminary data.</text>
</comment>
<protein>
    <recommendedName>
        <fullName evidence="15">Transcription factor-like protein DPB</fullName>
    </recommendedName>
</protein>
<dbReference type="GO" id="GO:0000977">
    <property type="term" value="F:RNA polymerase II transcription regulatory region sequence-specific DNA binding"/>
    <property type="evidence" value="ECO:0007669"/>
    <property type="project" value="TreeGrafter"/>
</dbReference>
<dbReference type="GO" id="GO:0005667">
    <property type="term" value="C:transcription regulator complex"/>
    <property type="evidence" value="ECO:0007669"/>
    <property type="project" value="InterPro"/>
</dbReference>
<gene>
    <name evidence="13" type="ORF">SADUNF_Sadunf16G0083300</name>
</gene>
<feature type="region of interest" description="Disordered" evidence="10">
    <location>
        <begin position="76"/>
        <end position="100"/>
    </location>
</feature>
<dbReference type="SMART" id="SM01138">
    <property type="entry name" value="DP"/>
    <property type="match status" value="1"/>
</dbReference>
<evidence type="ECO:0000256" key="2">
    <source>
        <dbReference type="ARBA" id="ARBA00010940"/>
    </source>
</evidence>
<dbReference type="PIRSF" id="PIRSF009404">
    <property type="entry name" value="Transcription_factor_DP"/>
    <property type="match status" value="1"/>
</dbReference>
<comment type="similarity">
    <text evidence="2 8">Belongs to the E2F/DP family.</text>
</comment>
<evidence type="ECO:0000256" key="7">
    <source>
        <dbReference type="ARBA" id="ARBA00023306"/>
    </source>
</evidence>
<evidence type="ECO:0000259" key="11">
    <source>
        <dbReference type="SMART" id="SM01138"/>
    </source>
</evidence>
<dbReference type="Proteomes" id="UP000657918">
    <property type="component" value="Chromosome 16"/>
</dbReference>
<proteinExistence type="inferred from homology"/>
<dbReference type="FunFam" id="1.10.10.10:FF:000360">
    <property type="entry name" value="Transcription factor Dp-1, a"/>
    <property type="match status" value="1"/>
</dbReference>
<accession>A0A835JAJ3</accession>
<evidence type="ECO:0000256" key="9">
    <source>
        <dbReference type="SAM" id="Coils"/>
    </source>
</evidence>
<dbReference type="AlphaFoldDB" id="A0A835JAJ3"/>
<evidence type="ECO:0000313" key="14">
    <source>
        <dbReference type="Proteomes" id="UP000657918"/>
    </source>
</evidence>